<accession>A0A1G7GE47</accession>
<dbReference type="InterPro" id="IPR018303">
    <property type="entry name" value="ATPase_P-typ_P_site"/>
</dbReference>
<dbReference type="OrthoDB" id="9760802at2"/>
<evidence type="ECO:0000256" key="1">
    <source>
        <dbReference type="ARBA" id="ARBA00004370"/>
    </source>
</evidence>
<dbReference type="PROSITE" id="PS01229">
    <property type="entry name" value="COF_2"/>
    <property type="match status" value="1"/>
</dbReference>
<gene>
    <name evidence="11" type="ORF">SAMN05421720_11458</name>
</gene>
<dbReference type="GO" id="GO:0046872">
    <property type="term" value="F:metal ion binding"/>
    <property type="evidence" value="ECO:0007669"/>
    <property type="project" value="UniProtKB-KW"/>
</dbReference>
<dbReference type="PANTHER" id="PTHR48085:SF5">
    <property type="entry name" value="CADMIUM_ZINC-TRANSPORTING ATPASE HMA4-RELATED"/>
    <property type="match status" value="1"/>
</dbReference>
<dbReference type="PRINTS" id="PR00119">
    <property type="entry name" value="CATATPASE"/>
</dbReference>
<dbReference type="InterPro" id="IPR051014">
    <property type="entry name" value="Cation_Transport_ATPase_IB"/>
</dbReference>
<dbReference type="InterPro" id="IPR036412">
    <property type="entry name" value="HAD-like_sf"/>
</dbReference>
<dbReference type="InterPro" id="IPR001757">
    <property type="entry name" value="P_typ_ATPase"/>
</dbReference>
<evidence type="ECO:0000256" key="4">
    <source>
        <dbReference type="ARBA" id="ARBA00022967"/>
    </source>
</evidence>
<comment type="similarity">
    <text evidence="2 9">Belongs to the cation transport ATPase (P-type) (TC 3.A.3) family. Type IB subfamily.</text>
</comment>
<dbReference type="SFLD" id="SFLDS00003">
    <property type="entry name" value="Haloacid_Dehalogenase"/>
    <property type="match status" value="1"/>
</dbReference>
<dbReference type="InterPro" id="IPR027256">
    <property type="entry name" value="P-typ_ATPase_IB"/>
</dbReference>
<dbReference type="InterPro" id="IPR008250">
    <property type="entry name" value="ATPase_P-typ_transduc_dom_A_sf"/>
</dbReference>
<dbReference type="GO" id="GO:0016887">
    <property type="term" value="F:ATP hydrolysis activity"/>
    <property type="evidence" value="ECO:0007669"/>
    <property type="project" value="InterPro"/>
</dbReference>
<evidence type="ECO:0000256" key="6">
    <source>
        <dbReference type="ARBA" id="ARBA00023136"/>
    </source>
</evidence>
<keyword evidence="9" id="KW-1003">Cell membrane</keyword>
<dbReference type="PROSITE" id="PS00154">
    <property type="entry name" value="ATPASE_E1_E2"/>
    <property type="match status" value="1"/>
</dbReference>
<dbReference type="PANTHER" id="PTHR48085">
    <property type="entry name" value="CADMIUM/ZINC-TRANSPORTING ATPASE HMA2-RELATED"/>
    <property type="match status" value="1"/>
</dbReference>
<evidence type="ECO:0000256" key="9">
    <source>
        <dbReference type="RuleBase" id="RU362081"/>
    </source>
</evidence>
<name>A0A1G7GE47_9PROT</name>
<evidence type="ECO:0000256" key="8">
    <source>
        <dbReference type="ARBA" id="ARBA00047308"/>
    </source>
</evidence>
<dbReference type="Pfam" id="PF00702">
    <property type="entry name" value="Hydrolase"/>
    <property type="match status" value="1"/>
</dbReference>
<evidence type="ECO:0000259" key="10">
    <source>
        <dbReference type="Pfam" id="PF00122"/>
    </source>
</evidence>
<dbReference type="SUPFAM" id="SSF56784">
    <property type="entry name" value="HAD-like"/>
    <property type="match status" value="1"/>
</dbReference>
<dbReference type="EMBL" id="FNAP01000014">
    <property type="protein sequence ID" value="SDE86412.1"/>
    <property type="molecule type" value="Genomic_DNA"/>
</dbReference>
<keyword evidence="6" id="KW-0472">Membrane</keyword>
<evidence type="ECO:0000256" key="2">
    <source>
        <dbReference type="ARBA" id="ARBA00006024"/>
    </source>
</evidence>
<keyword evidence="3" id="KW-0812">Transmembrane</keyword>
<dbReference type="RefSeq" id="WP_092787656.1">
    <property type="nucleotide sequence ID" value="NZ_FNAP01000014.1"/>
</dbReference>
<dbReference type="NCBIfam" id="TIGR01525">
    <property type="entry name" value="ATPase-IB_hvy"/>
    <property type="match status" value="1"/>
</dbReference>
<evidence type="ECO:0000313" key="11">
    <source>
        <dbReference type="EMBL" id="SDE86412.1"/>
    </source>
</evidence>
<evidence type="ECO:0000256" key="5">
    <source>
        <dbReference type="ARBA" id="ARBA00022989"/>
    </source>
</evidence>
<keyword evidence="9" id="KW-0479">Metal-binding</keyword>
<dbReference type="InterPro" id="IPR059000">
    <property type="entry name" value="ATPase_P-type_domA"/>
</dbReference>
<dbReference type="GO" id="GO:0016463">
    <property type="term" value="F:P-type zinc transporter activity"/>
    <property type="evidence" value="ECO:0007669"/>
    <property type="project" value="UniProtKB-EC"/>
</dbReference>
<evidence type="ECO:0000313" key="12">
    <source>
        <dbReference type="Proteomes" id="UP000199412"/>
    </source>
</evidence>
<dbReference type="AlphaFoldDB" id="A0A1G7GE47"/>
<dbReference type="Gene3D" id="3.40.1110.10">
    <property type="entry name" value="Calcium-transporting ATPase, cytoplasmic domain N"/>
    <property type="match status" value="1"/>
</dbReference>
<evidence type="ECO:0000256" key="3">
    <source>
        <dbReference type="ARBA" id="ARBA00022692"/>
    </source>
</evidence>
<dbReference type="InterPro" id="IPR023299">
    <property type="entry name" value="ATPase_P-typ_cyto_dom_N"/>
</dbReference>
<keyword evidence="12" id="KW-1185">Reference proteome</keyword>
<dbReference type="Gene3D" id="2.70.150.10">
    <property type="entry name" value="Calcium-transporting ATPase, cytoplasmic transduction domain A"/>
    <property type="match status" value="1"/>
</dbReference>
<organism evidence="11 12">
    <name type="scientific">Rhodospira trueperi</name>
    <dbReference type="NCBI Taxonomy" id="69960"/>
    <lineage>
        <taxon>Bacteria</taxon>
        <taxon>Pseudomonadati</taxon>
        <taxon>Pseudomonadota</taxon>
        <taxon>Alphaproteobacteria</taxon>
        <taxon>Rhodospirillales</taxon>
        <taxon>Rhodospirillaceae</taxon>
        <taxon>Rhodospira</taxon>
    </lineage>
</organism>
<sequence length="694" mass="72851">MVQLVHASPGRSRFRVPLLGDRTLDPHYVRGYVEAVPGVTRARLNQVARSVVVEHAQTPEVRDRVAAALDGLAESRPPRRVSTGRDRTNGADPLPLVAGVATLVLVPLLPPPVRAFVTWAHISGTIREGVGALFTRGITVEALDATAVTLTALRRDWMATNVTQTLLSLATFVEGTTRRAADDLLAHLMRPDLGEVWIEDTDGRRHRVPADSLSEGDRVVVAAGETIPVDGTVAAGLASVNQAAVTGESLPKPKEPGDAVISGSVVEDGRLTITAERIGAATTMARIASFLRTALEDDRGILSKAAELADRRVAITLAAGLVVLALTRDARRLEALFLVDFSCAVKLGTSVAIKTAMGRAARRGVLIKGGAALEGLAAADTVVFDKTGTLTHNSLDVASITCLGSQCRGEDDLLALVASVTEHSTHPVAGAVVDLARERHLAHIDHEAVEFFIGHGLSTMVGGRSVRIGSRHYLEEHEGIDFAPFEDALADLTADGASLLYIGADGVPHGVIAMRDRVRADAGEVVEALRAAGIERLVLITGDPGPAGPDLGAHLGLDHVHAGIAPEDKAHIIADLQQEGRRVAFVGDGVNDAPALMAADVGIAMPRGADIARATADVVLTEDDLDGVARTRMLATETLRRIDRTFQASAVVNTGVLIGAALGRLPPTPTALLHNGTTIGVLIAATLWGRDDRA</sequence>
<keyword evidence="9" id="KW-0067">ATP-binding</keyword>
<dbReference type="SUPFAM" id="SSF81653">
    <property type="entry name" value="Calcium ATPase, transduction domain A"/>
    <property type="match status" value="1"/>
</dbReference>
<dbReference type="GO" id="GO:0005886">
    <property type="term" value="C:plasma membrane"/>
    <property type="evidence" value="ECO:0007669"/>
    <property type="project" value="UniProtKB-SubCell"/>
</dbReference>
<dbReference type="InterPro" id="IPR023214">
    <property type="entry name" value="HAD_sf"/>
</dbReference>
<evidence type="ECO:0000256" key="7">
    <source>
        <dbReference type="ARBA" id="ARBA00039097"/>
    </source>
</evidence>
<feature type="domain" description="P-type ATPase A" evidence="10">
    <location>
        <begin position="201"/>
        <end position="290"/>
    </location>
</feature>
<protein>
    <recommendedName>
        <fullName evidence="7">P-type Zn(2+) transporter</fullName>
        <ecNumber evidence="7">7.2.2.12</ecNumber>
    </recommendedName>
</protein>
<keyword evidence="4" id="KW-1278">Translocase</keyword>
<comment type="subcellular location">
    <subcellularLocation>
        <location evidence="9">Cell membrane</location>
    </subcellularLocation>
    <subcellularLocation>
        <location evidence="1">Membrane</location>
    </subcellularLocation>
</comment>
<comment type="catalytic activity">
    <reaction evidence="8">
        <text>Zn(2+)(in) + ATP + H2O = Zn(2+)(out) + ADP + phosphate + H(+)</text>
        <dbReference type="Rhea" id="RHEA:20621"/>
        <dbReference type="ChEBI" id="CHEBI:15377"/>
        <dbReference type="ChEBI" id="CHEBI:15378"/>
        <dbReference type="ChEBI" id="CHEBI:29105"/>
        <dbReference type="ChEBI" id="CHEBI:30616"/>
        <dbReference type="ChEBI" id="CHEBI:43474"/>
        <dbReference type="ChEBI" id="CHEBI:456216"/>
        <dbReference type="EC" id="7.2.2.12"/>
    </reaction>
</comment>
<dbReference type="SFLD" id="SFLDG00002">
    <property type="entry name" value="C1.7:_P-type_atpase_like"/>
    <property type="match status" value="1"/>
</dbReference>
<dbReference type="Gene3D" id="3.40.50.1000">
    <property type="entry name" value="HAD superfamily/HAD-like"/>
    <property type="match status" value="1"/>
</dbReference>
<dbReference type="Pfam" id="PF00122">
    <property type="entry name" value="E1-E2_ATPase"/>
    <property type="match status" value="1"/>
</dbReference>
<keyword evidence="5" id="KW-1133">Transmembrane helix</keyword>
<dbReference type="EC" id="7.2.2.12" evidence="7"/>
<proteinExistence type="inferred from homology"/>
<dbReference type="STRING" id="69960.SAMN05421720_11458"/>
<dbReference type="NCBIfam" id="TIGR01494">
    <property type="entry name" value="ATPase_P-type"/>
    <property type="match status" value="1"/>
</dbReference>
<dbReference type="GO" id="GO:0005524">
    <property type="term" value="F:ATP binding"/>
    <property type="evidence" value="ECO:0007669"/>
    <property type="project" value="UniProtKB-UniRule"/>
</dbReference>
<dbReference type="InterPro" id="IPR044492">
    <property type="entry name" value="P_typ_ATPase_HD_dom"/>
</dbReference>
<keyword evidence="9" id="KW-0547">Nucleotide-binding</keyword>
<reference evidence="11 12" key="1">
    <citation type="submission" date="2016-10" db="EMBL/GenBank/DDBJ databases">
        <authorList>
            <person name="de Groot N.N."/>
        </authorList>
    </citation>
    <scope>NUCLEOTIDE SEQUENCE [LARGE SCALE GENOMIC DNA]</scope>
    <source>
        <strain evidence="11 12">ATCC 700224</strain>
    </source>
</reference>
<dbReference type="Proteomes" id="UP000199412">
    <property type="component" value="Unassembled WGS sequence"/>
</dbReference>
<dbReference type="SFLD" id="SFLDF00027">
    <property type="entry name" value="p-type_atpase"/>
    <property type="match status" value="1"/>
</dbReference>